<dbReference type="STRING" id="1590841.A0A2R6R5W5"/>
<organism evidence="3 4">
    <name type="scientific">Actinidia chinensis var. chinensis</name>
    <name type="common">Chinese soft-hair kiwi</name>
    <dbReference type="NCBI Taxonomy" id="1590841"/>
    <lineage>
        <taxon>Eukaryota</taxon>
        <taxon>Viridiplantae</taxon>
        <taxon>Streptophyta</taxon>
        <taxon>Embryophyta</taxon>
        <taxon>Tracheophyta</taxon>
        <taxon>Spermatophyta</taxon>
        <taxon>Magnoliopsida</taxon>
        <taxon>eudicotyledons</taxon>
        <taxon>Gunneridae</taxon>
        <taxon>Pentapetalae</taxon>
        <taxon>asterids</taxon>
        <taxon>Ericales</taxon>
        <taxon>Actinidiaceae</taxon>
        <taxon>Actinidia</taxon>
    </lineage>
</organism>
<dbReference type="InParanoid" id="A0A2R6R5W5"/>
<dbReference type="PANTHER" id="PTHR21193">
    <property type="entry name" value="OXIDOREDUCTASE-LIKE DOMAIN-CONTAINING PROTEIN 1"/>
    <property type="match status" value="1"/>
</dbReference>
<dbReference type="EMBL" id="NKQK01000009">
    <property type="protein sequence ID" value="PSS21375.1"/>
    <property type="molecule type" value="Genomic_DNA"/>
</dbReference>
<dbReference type="Proteomes" id="UP000241394">
    <property type="component" value="Chromosome LG9"/>
</dbReference>
<keyword evidence="4" id="KW-1185">Reference proteome</keyword>
<gene>
    <name evidence="3" type="ORF">CEY00_Acc10418</name>
</gene>
<protein>
    <submittedName>
        <fullName evidence="3">UPF0651 protein like</fullName>
    </submittedName>
</protein>
<reference evidence="4" key="2">
    <citation type="journal article" date="2018" name="BMC Genomics">
        <title>A manually annotated Actinidia chinensis var. chinensis (kiwifruit) genome highlights the challenges associated with draft genomes and gene prediction in plants.</title>
        <authorList>
            <person name="Pilkington S.M."/>
            <person name="Crowhurst R."/>
            <person name="Hilario E."/>
            <person name="Nardozza S."/>
            <person name="Fraser L."/>
            <person name="Peng Y."/>
            <person name="Gunaseelan K."/>
            <person name="Simpson R."/>
            <person name="Tahir J."/>
            <person name="Deroles S.C."/>
            <person name="Templeton K."/>
            <person name="Luo Z."/>
            <person name="Davy M."/>
            <person name="Cheng C."/>
            <person name="McNeilage M."/>
            <person name="Scaglione D."/>
            <person name="Liu Y."/>
            <person name="Zhang Q."/>
            <person name="Datson P."/>
            <person name="De Silva N."/>
            <person name="Gardiner S.E."/>
            <person name="Bassett H."/>
            <person name="Chagne D."/>
            <person name="McCallum J."/>
            <person name="Dzierzon H."/>
            <person name="Deng C."/>
            <person name="Wang Y.Y."/>
            <person name="Barron L."/>
            <person name="Manako K."/>
            <person name="Bowen J."/>
            <person name="Foster T.M."/>
            <person name="Erridge Z.A."/>
            <person name="Tiffin H."/>
            <person name="Waite C.N."/>
            <person name="Davies K.M."/>
            <person name="Grierson E.P."/>
            <person name="Laing W.A."/>
            <person name="Kirk R."/>
            <person name="Chen X."/>
            <person name="Wood M."/>
            <person name="Montefiori M."/>
            <person name="Brummell D.A."/>
            <person name="Schwinn K.E."/>
            <person name="Catanach A."/>
            <person name="Fullerton C."/>
            <person name="Li D."/>
            <person name="Meiyalaghan S."/>
            <person name="Nieuwenhuizen N."/>
            <person name="Read N."/>
            <person name="Prakash R."/>
            <person name="Hunter D."/>
            <person name="Zhang H."/>
            <person name="McKenzie M."/>
            <person name="Knabel M."/>
            <person name="Harris A."/>
            <person name="Allan A.C."/>
            <person name="Gleave A."/>
            <person name="Chen A."/>
            <person name="Janssen B.J."/>
            <person name="Plunkett B."/>
            <person name="Ampomah-Dwamena C."/>
            <person name="Voogd C."/>
            <person name="Leif D."/>
            <person name="Lafferty D."/>
            <person name="Souleyre E.J.F."/>
            <person name="Varkonyi-Gasic E."/>
            <person name="Gambi F."/>
            <person name="Hanley J."/>
            <person name="Yao J.L."/>
            <person name="Cheung J."/>
            <person name="David K.M."/>
            <person name="Warren B."/>
            <person name="Marsh K."/>
            <person name="Snowden K.C."/>
            <person name="Lin-Wang K."/>
            <person name="Brian L."/>
            <person name="Martinez-Sanchez M."/>
            <person name="Wang M."/>
            <person name="Ileperuma N."/>
            <person name="Macnee N."/>
            <person name="Campin R."/>
            <person name="McAtee P."/>
            <person name="Drummond R.S.M."/>
            <person name="Espley R.V."/>
            <person name="Ireland H.S."/>
            <person name="Wu R."/>
            <person name="Atkinson R.G."/>
            <person name="Karunairetnam S."/>
            <person name="Bulley S."/>
            <person name="Chunkath S."/>
            <person name="Hanley Z."/>
            <person name="Storey R."/>
            <person name="Thrimawithana A.H."/>
            <person name="Thomson S."/>
            <person name="David C."/>
            <person name="Testolin R."/>
            <person name="Huang H."/>
            <person name="Hellens R.P."/>
            <person name="Schaffer R.J."/>
        </authorList>
    </citation>
    <scope>NUCLEOTIDE SEQUENCE [LARGE SCALE GENOMIC DNA]</scope>
    <source>
        <strain evidence="4">cv. Red5</strain>
    </source>
</reference>
<feature type="region of interest" description="Disordered" evidence="1">
    <location>
        <begin position="69"/>
        <end position="108"/>
    </location>
</feature>
<evidence type="ECO:0000256" key="1">
    <source>
        <dbReference type="SAM" id="MobiDB-lite"/>
    </source>
</evidence>
<evidence type="ECO:0000313" key="3">
    <source>
        <dbReference type="EMBL" id="PSS21375.1"/>
    </source>
</evidence>
<reference evidence="3 4" key="1">
    <citation type="submission" date="2017-07" db="EMBL/GenBank/DDBJ databases">
        <title>An improved, manually edited Actinidia chinensis var. chinensis (kiwifruit) genome highlights the challenges associated with draft genomes and gene prediction in plants.</title>
        <authorList>
            <person name="Pilkington S."/>
            <person name="Crowhurst R."/>
            <person name="Hilario E."/>
            <person name="Nardozza S."/>
            <person name="Fraser L."/>
            <person name="Peng Y."/>
            <person name="Gunaseelan K."/>
            <person name="Simpson R."/>
            <person name="Tahir J."/>
            <person name="Deroles S."/>
            <person name="Templeton K."/>
            <person name="Luo Z."/>
            <person name="Davy M."/>
            <person name="Cheng C."/>
            <person name="Mcneilage M."/>
            <person name="Scaglione D."/>
            <person name="Liu Y."/>
            <person name="Zhang Q."/>
            <person name="Datson P."/>
            <person name="De Silva N."/>
            <person name="Gardiner S."/>
            <person name="Bassett H."/>
            <person name="Chagne D."/>
            <person name="Mccallum J."/>
            <person name="Dzierzon H."/>
            <person name="Deng C."/>
            <person name="Wang Y.-Y."/>
            <person name="Barron N."/>
            <person name="Manako K."/>
            <person name="Bowen J."/>
            <person name="Foster T."/>
            <person name="Erridge Z."/>
            <person name="Tiffin H."/>
            <person name="Waite C."/>
            <person name="Davies K."/>
            <person name="Grierson E."/>
            <person name="Laing W."/>
            <person name="Kirk R."/>
            <person name="Chen X."/>
            <person name="Wood M."/>
            <person name="Montefiori M."/>
            <person name="Brummell D."/>
            <person name="Schwinn K."/>
            <person name="Catanach A."/>
            <person name="Fullerton C."/>
            <person name="Li D."/>
            <person name="Meiyalaghan S."/>
            <person name="Nieuwenhuizen N."/>
            <person name="Read N."/>
            <person name="Prakash R."/>
            <person name="Hunter D."/>
            <person name="Zhang H."/>
            <person name="Mckenzie M."/>
            <person name="Knabel M."/>
            <person name="Harris A."/>
            <person name="Allan A."/>
            <person name="Chen A."/>
            <person name="Janssen B."/>
            <person name="Plunkett B."/>
            <person name="Dwamena C."/>
            <person name="Voogd C."/>
            <person name="Leif D."/>
            <person name="Lafferty D."/>
            <person name="Souleyre E."/>
            <person name="Varkonyi-Gasic E."/>
            <person name="Gambi F."/>
            <person name="Hanley J."/>
            <person name="Yao J.-L."/>
            <person name="Cheung J."/>
            <person name="David K."/>
            <person name="Warren B."/>
            <person name="Marsh K."/>
            <person name="Snowden K."/>
            <person name="Lin-Wang K."/>
            <person name="Brian L."/>
            <person name="Martinez-Sanchez M."/>
            <person name="Wang M."/>
            <person name="Ileperuma N."/>
            <person name="Macnee N."/>
            <person name="Campin R."/>
            <person name="Mcatee P."/>
            <person name="Drummond R."/>
            <person name="Espley R."/>
            <person name="Ireland H."/>
            <person name="Wu R."/>
            <person name="Atkinson R."/>
            <person name="Karunairetnam S."/>
            <person name="Bulley S."/>
            <person name="Chunkath S."/>
            <person name="Hanley Z."/>
            <person name="Storey R."/>
            <person name="Thrimawithana A."/>
            <person name="Thomson S."/>
            <person name="David C."/>
            <person name="Testolin R."/>
        </authorList>
    </citation>
    <scope>NUCLEOTIDE SEQUENCE [LARGE SCALE GENOMIC DNA]</scope>
    <source>
        <strain evidence="4">cv. Red5</strain>
        <tissue evidence="3">Young leaf</tissue>
    </source>
</reference>
<dbReference type="InterPro" id="IPR019180">
    <property type="entry name" value="Oxidoreductase-like_N"/>
</dbReference>
<dbReference type="Gramene" id="PSS21375">
    <property type="protein sequence ID" value="PSS21375"/>
    <property type="gene ID" value="CEY00_Acc10418"/>
</dbReference>
<proteinExistence type="predicted"/>
<sequence length="148" mass="16615">METTPFGQRLRHVGLYTTSPPSANPQHQKQKNAKENSRFVMRDLTLRTITANRITIYSQSHRSRLFCAENTASKRPMADESKIAKSSPPPETEKIEPEKIPPPPEKPLPGDCCGSGCVRCVWDVYYEELEDYNKLVSESKSKSGSGSE</sequence>
<accession>A0A2R6R5W5</accession>
<dbReference type="OrthoDB" id="1856718at2759"/>
<evidence type="ECO:0000259" key="2">
    <source>
        <dbReference type="Pfam" id="PF09791"/>
    </source>
</evidence>
<name>A0A2R6R5W5_ACTCC</name>
<comment type="caution">
    <text evidence="3">The sequence shown here is derived from an EMBL/GenBank/DDBJ whole genome shotgun (WGS) entry which is preliminary data.</text>
</comment>
<evidence type="ECO:0000313" key="4">
    <source>
        <dbReference type="Proteomes" id="UP000241394"/>
    </source>
</evidence>
<dbReference type="PANTHER" id="PTHR21193:SF3">
    <property type="entry name" value="OXIDOREDUCTASE-LIKE DOMAIN-CONTAINING PROTEIN 1"/>
    <property type="match status" value="1"/>
</dbReference>
<feature type="region of interest" description="Disordered" evidence="1">
    <location>
        <begin position="1"/>
        <end position="36"/>
    </location>
</feature>
<dbReference type="InterPro" id="IPR039251">
    <property type="entry name" value="OXLD1"/>
</dbReference>
<feature type="compositionally biased region" description="Polar residues" evidence="1">
    <location>
        <begin position="16"/>
        <end position="27"/>
    </location>
</feature>
<feature type="domain" description="Oxidoreductase-like" evidence="2">
    <location>
        <begin position="99"/>
        <end position="138"/>
    </location>
</feature>
<dbReference type="Pfam" id="PF09791">
    <property type="entry name" value="Oxidored-like"/>
    <property type="match status" value="1"/>
</dbReference>
<dbReference type="AlphaFoldDB" id="A0A2R6R5W5"/>